<dbReference type="InterPro" id="IPR036388">
    <property type="entry name" value="WH-like_DNA-bd_sf"/>
</dbReference>
<protein>
    <submittedName>
        <fullName evidence="2">MarR family transcriptional regulator</fullName>
    </submittedName>
</protein>
<dbReference type="Gene3D" id="1.10.10.10">
    <property type="entry name" value="Winged helix-like DNA-binding domain superfamily/Winged helix DNA-binding domain"/>
    <property type="match status" value="1"/>
</dbReference>
<dbReference type="SMART" id="SM00347">
    <property type="entry name" value="HTH_MARR"/>
    <property type="match status" value="1"/>
</dbReference>
<dbReference type="InterPro" id="IPR000835">
    <property type="entry name" value="HTH_MarR-typ"/>
</dbReference>
<gene>
    <name evidence="2" type="ORF">GCM10009855_22580</name>
</gene>
<comment type="caution">
    <text evidence="2">The sequence shown here is derived from an EMBL/GenBank/DDBJ whole genome shotgun (WGS) entry which is preliminary data.</text>
</comment>
<sequence length="165" mass="17729">MTAAAGRPADGHSISVDDVADAVLTASRLLVSLSAKSIAQVDDSITIAQFRVLVLLSNSGPMNLSSLAHRLAVQPSTASRMIDRLSHAGLVERTPSEQTRRELIVTLTSHGAATVREVTDRRRAEIEQVISRLTAEQRHELVRALTAFSEVGGEPAVSRAQDLWA</sequence>
<dbReference type="PRINTS" id="PR00598">
    <property type="entry name" value="HTHMARR"/>
</dbReference>
<dbReference type="Pfam" id="PF01047">
    <property type="entry name" value="MarR"/>
    <property type="match status" value="1"/>
</dbReference>
<evidence type="ECO:0000313" key="3">
    <source>
        <dbReference type="Proteomes" id="UP001501170"/>
    </source>
</evidence>
<name>A0ABN3HJH0_9ACTN</name>
<evidence type="ECO:0000259" key="1">
    <source>
        <dbReference type="PROSITE" id="PS50995"/>
    </source>
</evidence>
<dbReference type="SUPFAM" id="SSF46785">
    <property type="entry name" value="Winged helix' DNA-binding domain"/>
    <property type="match status" value="1"/>
</dbReference>
<reference evidence="2 3" key="1">
    <citation type="journal article" date="2019" name="Int. J. Syst. Evol. Microbiol.">
        <title>The Global Catalogue of Microorganisms (GCM) 10K type strain sequencing project: providing services to taxonomists for standard genome sequencing and annotation.</title>
        <authorList>
            <consortium name="The Broad Institute Genomics Platform"/>
            <consortium name="The Broad Institute Genome Sequencing Center for Infectious Disease"/>
            <person name="Wu L."/>
            <person name="Ma J."/>
        </authorList>
    </citation>
    <scope>NUCLEOTIDE SEQUENCE [LARGE SCALE GENOMIC DNA]</scope>
    <source>
        <strain evidence="2 3">JCM 16227</strain>
    </source>
</reference>
<proteinExistence type="predicted"/>
<dbReference type="PROSITE" id="PS50995">
    <property type="entry name" value="HTH_MARR_2"/>
    <property type="match status" value="1"/>
</dbReference>
<dbReference type="InterPro" id="IPR039422">
    <property type="entry name" value="MarR/SlyA-like"/>
</dbReference>
<dbReference type="RefSeq" id="WP_006896191.1">
    <property type="nucleotide sequence ID" value="NZ_BAAARB010000011.1"/>
</dbReference>
<dbReference type="EMBL" id="BAAARB010000011">
    <property type="protein sequence ID" value="GAA2381972.1"/>
    <property type="molecule type" value="Genomic_DNA"/>
</dbReference>
<dbReference type="PANTHER" id="PTHR33164">
    <property type="entry name" value="TRANSCRIPTIONAL REGULATOR, MARR FAMILY"/>
    <property type="match status" value="1"/>
</dbReference>
<dbReference type="InterPro" id="IPR036390">
    <property type="entry name" value="WH_DNA-bd_sf"/>
</dbReference>
<organism evidence="2 3">
    <name type="scientific">Gordonia cholesterolivorans</name>
    <dbReference type="NCBI Taxonomy" id="559625"/>
    <lineage>
        <taxon>Bacteria</taxon>
        <taxon>Bacillati</taxon>
        <taxon>Actinomycetota</taxon>
        <taxon>Actinomycetes</taxon>
        <taxon>Mycobacteriales</taxon>
        <taxon>Gordoniaceae</taxon>
        <taxon>Gordonia</taxon>
    </lineage>
</organism>
<dbReference type="Proteomes" id="UP001501170">
    <property type="component" value="Unassembled WGS sequence"/>
</dbReference>
<evidence type="ECO:0000313" key="2">
    <source>
        <dbReference type="EMBL" id="GAA2381972.1"/>
    </source>
</evidence>
<dbReference type="PANTHER" id="PTHR33164:SF94">
    <property type="entry name" value="TRANSCRIPTIONAL REGULATORY PROTEIN-RELATED"/>
    <property type="match status" value="1"/>
</dbReference>
<keyword evidence="3" id="KW-1185">Reference proteome</keyword>
<feature type="domain" description="HTH marR-type" evidence="1">
    <location>
        <begin position="16"/>
        <end position="150"/>
    </location>
</feature>
<accession>A0ABN3HJH0</accession>